<sequence length="43" mass="4737">MTISFTCAFQLFVGAAVLFSWLVAVMALTALIPLTILMLFRKS</sequence>
<name>A0A8I0MZ17_9GAMM</name>
<organism evidence="2 3">
    <name type="scientific">Pseudoalteromonas peptidolytica F12-50-A1</name>
    <dbReference type="NCBI Taxonomy" id="1315280"/>
    <lineage>
        <taxon>Bacteria</taxon>
        <taxon>Pseudomonadati</taxon>
        <taxon>Pseudomonadota</taxon>
        <taxon>Gammaproteobacteria</taxon>
        <taxon>Alteromonadales</taxon>
        <taxon>Pseudoalteromonadaceae</taxon>
        <taxon>Pseudoalteromonas</taxon>
    </lineage>
</organism>
<keyword evidence="1" id="KW-0812">Transmembrane</keyword>
<protein>
    <submittedName>
        <fullName evidence="2">Uncharacterized protein</fullName>
    </submittedName>
</protein>
<reference evidence="2 3" key="1">
    <citation type="submission" date="2015-06" db="EMBL/GenBank/DDBJ databases">
        <title>Genome sequence of Pseudoalteromonas peptidolytica.</title>
        <authorList>
            <person name="Xie B.-B."/>
            <person name="Rong J.-C."/>
            <person name="Qin Q.-L."/>
            <person name="Zhang Y.-Z."/>
        </authorList>
    </citation>
    <scope>NUCLEOTIDE SEQUENCE [LARGE SCALE GENOMIC DNA]</scope>
    <source>
        <strain evidence="2 3">F12-50-A1</strain>
    </source>
</reference>
<keyword evidence="1" id="KW-1133">Transmembrane helix</keyword>
<accession>A0A8I0MZ17</accession>
<dbReference type="AlphaFoldDB" id="A0A8I0MZ17"/>
<evidence type="ECO:0000313" key="3">
    <source>
        <dbReference type="Proteomes" id="UP000660708"/>
    </source>
</evidence>
<evidence type="ECO:0000313" key="2">
    <source>
        <dbReference type="EMBL" id="MBE0348545.1"/>
    </source>
</evidence>
<keyword evidence="1" id="KW-0472">Membrane</keyword>
<proteinExistence type="predicted"/>
<evidence type="ECO:0000256" key="1">
    <source>
        <dbReference type="SAM" id="Phobius"/>
    </source>
</evidence>
<dbReference type="Proteomes" id="UP000660708">
    <property type="component" value="Unassembled WGS sequence"/>
</dbReference>
<keyword evidence="3" id="KW-1185">Reference proteome</keyword>
<gene>
    <name evidence="2" type="ORF">PPEP_b0314</name>
</gene>
<dbReference type="EMBL" id="AQHF01000034">
    <property type="protein sequence ID" value="MBE0348545.1"/>
    <property type="molecule type" value="Genomic_DNA"/>
</dbReference>
<feature type="transmembrane region" description="Helical" evidence="1">
    <location>
        <begin position="12"/>
        <end position="40"/>
    </location>
</feature>
<comment type="caution">
    <text evidence="2">The sequence shown here is derived from an EMBL/GenBank/DDBJ whole genome shotgun (WGS) entry which is preliminary data.</text>
</comment>